<evidence type="ECO:0000313" key="1">
    <source>
        <dbReference type="EMBL" id="PXF62495.1"/>
    </source>
</evidence>
<evidence type="ECO:0000313" key="2">
    <source>
        <dbReference type="Proteomes" id="UP000247689"/>
    </source>
</evidence>
<organism evidence="1 2">
    <name type="scientific">Kangiella spongicola</name>
    <dbReference type="NCBI Taxonomy" id="796379"/>
    <lineage>
        <taxon>Bacteria</taxon>
        <taxon>Pseudomonadati</taxon>
        <taxon>Pseudomonadota</taxon>
        <taxon>Gammaproteobacteria</taxon>
        <taxon>Kangiellales</taxon>
        <taxon>Kangiellaceae</taxon>
        <taxon>Kangiella</taxon>
    </lineage>
</organism>
<dbReference type="OrthoDB" id="674527at2"/>
<comment type="caution">
    <text evidence="1">The sequence shown here is derived from an EMBL/GenBank/DDBJ whole genome shotgun (WGS) entry which is preliminary data.</text>
</comment>
<dbReference type="RefSeq" id="WP_110201404.1">
    <property type="nucleotide sequence ID" value="NZ_QICH01000003.1"/>
</dbReference>
<gene>
    <name evidence="1" type="ORF">DL796_09125</name>
</gene>
<dbReference type="GO" id="GO:0016829">
    <property type="term" value="F:lyase activity"/>
    <property type="evidence" value="ECO:0007669"/>
    <property type="project" value="UniProtKB-KW"/>
</dbReference>
<keyword evidence="2" id="KW-1185">Reference proteome</keyword>
<name>A0A318D3R5_9GAMM</name>
<dbReference type="EMBL" id="QICH01000003">
    <property type="protein sequence ID" value="PXF62495.1"/>
    <property type="molecule type" value="Genomic_DNA"/>
</dbReference>
<keyword evidence="1" id="KW-0456">Lyase</keyword>
<protein>
    <submittedName>
        <fullName evidence="1">Lactoylglutathione lyase</fullName>
    </submittedName>
</protein>
<sequence>MKVEDIKAFVPSKDFAASIAFYEEIGFHSQSVSNELVLFENGDCYFFLQNFYDEMLASNFMLQICVSDIDAAYAKCEASSYKTKISGIKKESWGKVFYLWGPAGELLHMTELSD</sequence>
<proteinExistence type="predicted"/>
<dbReference type="InterPro" id="IPR029068">
    <property type="entry name" value="Glyas_Bleomycin-R_OHBP_Dase"/>
</dbReference>
<reference evidence="1 2" key="1">
    <citation type="submission" date="2018-05" db="EMBL/GenBank/DDBJ databases">
        <title>Kangiella spongicola genome sequence.</title>
        <authorList>
            <person name="Maclea K.S."/>
            <person name="Goen A.E."/>
            <person name="Kelley C."/>
            <person name="Underriner A."/>
            <person name="Silverwood T."/>
            <person name="Trachtenberg A.M."/>
        </authorList>
    </citation>
    <scope>NUCLEOTIDE SEQUENCE [LARGE SCALE GENOMIC DNA]</scope>
    <source>
        <strain evidence="1 2">ATCC BAA-2076</strain>
    </source>
</reference>
<dbReference type="Proteomes" id="UP000247689">
    <property type="component" value="Unassembled WGS sequence"/>
</dbReference>
<accession>A0A318D3R5</accession>
<dbReference type="AlphaFoldDB" id="A0A318D3R5"/>
<dbReference type="Gene3D" id="3.10.180.10">
    <property type="entry name" value="2,3-Dihydroxybiphenyl 1,2-Dioxygenase, domain 1"/>
    <property type="match status" value="1"/>
</dbReference>
<dbReference type="SUPFAM" id="SSF54593">
    <property type="entry name" value="Glyoxalase/Bleomycin resistance protein/Dihydroxybiphenyl dioxygenase"/>
    <property type="match status" value="1"/>
</dbReference>